<name>A0AAW3MBB8_9BACL</name>
<dbReference type="GeneID" id="90837384"/>
<evidence type="ECO:0008006" key="3">
    <source>
        <dbReference type="Google" id="ProtNLM"/>
    </source>
</evidence>
<sequence>MRKSEQGYTLLFVLVTLTVLSVLAIATIGISLQSTRLTEIRETDIDVETSTQNDLDQAVAALQQIVVKTTGTSPTTSSQALFSNLNSSIILPLKSIVPSVSVEVNETASNIRVKALDLTATVEKQKGDQPAIRKTYRQRVYLSAIPSFLYYTLGSDNQVIIKGAPFIEGNIFSRNPLKATATPYFKYNNENGTFTNTQALPYVAGQIRVFQEKNLPLLQCEDYLSCDRSIFDPKGSTDLVSTKEALVPFDFNYALNDFLKLPVNTPITQITTSLKDSAIPQSVLTGPFLTALDTKRQMISPAPNTNNTITLTDDLVQETLEPLIINGNLTISSLNSVDQPLEIKRPLVVLGNLLVRGNVGFATTIYTTGTSRLDDANIQGLTSSTKQNTLILLSKGTLVINRVNKFSTPRTTTPDLNAFLYSDDDQINTIYSVGSTMNVRGGIFTKGKLEVNAYRGKLDLEENQFPANVTDLERLMIANKSSDVEASRLRMAYDATVLKNPTSLLPLNRSVQMYVETPKRIQQ</sequence>
<dbReference type="Proteomes" id="UP000072605">
    <property type="component" value="Unassembled WGS sequence"/>
</dbReference>
<evidence type="ECO:0000313" key="2">
    <source>
        <dbReference type="Proteomes" id="UP000072605"/>
    </source>
</evidence>
<dbReference type="EMBL" id="LDQV01000025">
    <property type="protein sequence ID" value="KTR26261.1"/>
    <property type="molecule type" value="Genomic_DNA"/>
</dbReference>
<proteinExistence type="predicted"/>
<gene>
    <name evidence="1" type="ORF">RSA11_11160</name>
</gene>
<dbReference type="AlphaFoldDB" id="A0AAW3MBB8"/>
<protein>
    <recommendedName>
        <fullName evidence="3">Type II secretion system protein</fullName>
    </recommendedName>
</protein>
<organism evidence="1 2">
    <name type="scientific">Exiguobacterium indicum</name>
    <dbReference type="NCBI Taxonomy" id="296995"/>
    <lineage>
        <taxon>Bacteria</taxon>
        <taxon>Bacillati</taxon>
        <taxon>Bacillota</taxon>
        <taxon>Bacilli</taxon>
        <taxon>Bacillales</taxon>
        <taxon>Bacillales Family XII. Incertae Sedis</taxon>
        <taxon>Exiguobacterium</taxon>
    </lineage>
</organism>
<accession>A0AAW3MBB8</accession>
<reference evidence="1 2" key="1">
    <citation type="journal article" date="2016" name="Front. Microbiol.">
        <title>Genomic Resource of Rice Seed Associated Bacteria.</title>
        <authorList>
            <person name="Midha S."/>
            <person name="Bansal K."/>
            <person name="Sharma S."/>
            <person name="Kumar N."/>
            <person name="Patil P.P."/>
            <person name="Chaudhry V."/>
            <person name="Patil P.B."/>
        </authorList>
    </citation>
    <scope>NUCLEOTIDE SEQUENCE [LARGE SCALE GENOMIC DNA]</scope>
    <source>
        <strain evidence="1 2">RSA11</strain>
    </source>
</reference>
<comment type="caution">
    <text evidence="1">The sequence shown here is derived from an EMBL/GenBank/DDBJ whole genome shotgun (WGS) entry which is preliminary data.</text>
</comment>
<dbReference type="RefSeq" id="WP_058713791.1">
    <property type="nucleotide sequence ID" value="NZ_LDQV01000025.1"/>
</dbReference>
<evidence type="ECO:0000313" key="1">
    <source>
        <dbReference type="EMBL" id="KTR26261.1"/>
    </source>
</evidence>